<dbReference type="Proteomes" id="UP000238034">
    <property type="component" value="Unassembled WGS sequence"/>
</dbReference>
<evidence type="ECO:0000256" key="1">
    <source>
        <dbReference type="ARBA" id="ARBA00023118"/>
    </source>
</evidence>
<evidence type="ECO:0000313" key="3">
    <source>
        <dbReference type="Proteomes" id="UP000238034"/>
    </source>
</evidence>
<keyword evidence="1" id="KW-0051">Antiviral defense</keyword>
<name>A0A2T0TT64_9SPHI</name>
<dbReference type="EMBL" id="PVTH01000013">
    <property type="protein sequence ID" value="PRY48841.1"/>
    <property type="molecule type" value="Genomic_DNA"/>
</dbReference>
<comment type="caution">
    <text evidence="2">The sequence shown here is derived from an EMBL/GenBank/DDBJ whole genome shotgun (WGS) entry which is preliminary data.</text>
</comment>
<reference evidence="2 3" key="1">
    <citation type="submission" date="2018-03" db="EMBL/GenBank/DDBJ databases">
        <title>Genomic Encyclopedia of Type Strains, Phase III (KMG-III): the genomes of soil and plant-associated and newly described type strains.</title>
        <authorList>
            <person name="Whitman W."/>
        </authorList>
    </citation>
    <scope>NUCLEOTIDE SEQUENCE [LARGE SCALE GENOMIC DNA]</scope>
    <source>
        <strain evidence="2 3">CGMCC 1.9313</strain>
    </source>
</reference>
<keyword evidence="3" id="KW-1185">Reference proteome</keyword>
<dbReference type="OrthoDB" id="5363158at2"/>
<gene>
    <name evidence="2" type="ORF">B0I27_11323</name>
</gene>
<proteinExistence type="predicted"/>
<accession>A0A2T0TT64</accession>
<dbReference type="NCBIfam" id="TIGR02593">
    <property type="entry name" value="CRISPR_cas5"/>
    <property type="match status" value="1"/>
</dbReference>
<evidence type="ECO:0000313" key="2">
    <source>
        <dbReference type="EMBL" id="PRY48841.1"/>
    </source>
</evidence>
<dbReference type="InterPro" id="IPR013422">
    <property type="entry name" value="CRISPR-assoc_prot_Cas5_N"/>
</dbReference>
<dbReference type="GO" id="GO:0051607">
    <property type="term" value="P:defense response to virus"/>
    <property type="evidence" value="ECO:0007669"/>
    <property type="project" value="UniProtKB-KW"/>
</dbReference>
<dbReference type="AlphaFoldDB" id="A0A2T0TT64"/>
<organism evidence="2 3">
    <name type="scientific">Arcticibacter pallidicorallinus</name>
    <dbReference type="NCBI Taxonomy" id="1259464"/>
    <lineage>
        <taxon>Bacteria</taxon>
        <taxon>Pseudomonadati</taxon>
        <taxon>Bacteroidota</taxon>
        <taxon>Sphingobacteriia</taxon>
        <taxon>Sphingobacteriales</taxon>
        <taxon>Sphingobacteriaceae</taxon>
        <taxon>Arcticibacter</taxon>
    </lineage>
</organism>
<sequence length="265" mass="30668">MDSQKLVSFDLRADFGFFKKPDYNDGLLLSYNLLHKPALLGVLGAIIGLKGYEKKGEMPEYYQKLKDLLIGIEPLGTEKGNFQRTSVKYTNTVGYANQDGNLLIEESMLIKPAYRCYLLLNIQELEHKKLYGYLQDGNAEYIPYLGKNEYQASWIDKEGENSFRQYEFERINRTSAGKEFAGSFRKSFIVKHNLNEPVEEEYNPFELKPGPETFMYFERIPTSFDNILSQYKIEPVAYSNLLTAEGITLPGLFYLRDLDKYVQLL</sequence>
<protein>
    <submittedName>
        <fullName evidence="2">CRISPR-associated protein Cas5h</fullName>
    </submittedName>
</protein>